<comment type="caution">
    <text evidence="3">The sequence shown here is derived from an EMBL/GenBank/DDBJ whole genome shotgun (WGS) entry which is preliminary data.</text>
</comment>
<feature type="domain" description="Dipicolinate synthase subunit A N-terminal" evidence="2">
    <location>
        <begin position="5"/>
        <end position="113"/>
    </location>
</feature>
<dbReference type="InterPro" id="IPR036291">
    <property type="entry name" value="NAD(P)-bd_dom_sf"/>
</dbReference>
<reference evidence="3" key="2">
    <citation type="journal article" date="2021" name="PeerJ">
        <title>Extensive microbial diversity within the chicken gut microbiome revealed by metagenomics and culture.</title>
        <authorList>
            <person name="Gilroy R."/>
            <person name="Ravi A."/>
            <person name="Getino M."/>
            <person name="Pursley I."/>
            <person name="Horton D.L."/>
            <person name="Alikhan N.F."/>
            <person name="Baker D."/>
            <person name="Gharbi K."/>
            <person name="Hall N."/>
            <person name="Watson M."/>
            <person name="Adriaenssens E.M."/>
            <person name="Foster-Nyarko E."/>
            <person name="Jarju S."/>
            <person name="Secka A."/>
            <person name="Antonio M."/>
            <person name="Oren A."/>
            <person name="Chaudhuri R.R."/>
            <person name="La Ragione R."/>
            <person name="Hildebrand F."/>
            <person name="Pallen M.J."/>
        </authorList>
    </citation>
    <scope>NUCLEOTIDE SEQUENCE</scope>
    <source>
        <strain evidence="3">ChiGjej2B2-12916</strain>
    </source>
</reference>
<feature type="domain" description="D-isomer specific 2-hydroxyacid dehydrogenase NAD-binding" evidence="1">
    <location>
        <begin position="138"/>
        <end position="231"/>
    </location>
</feature>
<protein>
    <submittedName>
        <fullName evidence="3">Dipicolinate synthase</fullName>
    </submittedName>
</protein>
<dbReference type="GO" id="GO:0051287">
    <property type="term" value="F:NAD binding"/>
    <property type="evidence" value="ECO:0007669"/>
    <property type="project" value="InterPro"/>
</dbReference>
<proteinExistence type="predicted"/>
<dbReference type="Pfam" id="PF02826">
    <property type="entry name" value="2-Hacid_dh_C"/>
    <property type="match status" value="1"/>
</dbReference>
<sequence>MERTHIWVIGGDQRQSILAGLLRDDGHRVHTLGLGEEAAEGPDLDGIGEAHCVILPLPAQQREGWVYTPLSTLRLSVEQVLEHMQPGQLVCGGLLTSGFLHQAQALNLRVIDYYAREELTLLNAIPTAEGAIGLAMERMPTTIHNARIWILGFGRVGQALAVRLHALGAKVCILARNPAQRALARSLGLEAEPIRGMGEWLHCPHLVVNTVPAPLLGVEELSALREGAWVMDLASEPGGVDLPAAQALGVPVVWARGLPGKVAPHTAAEYLKDTVYHIMEELGV</sequence>
<name>A0A9D0YUN6_9FIRM</name>
<evidence type="ECO:0000313" key="4">
    <source>
        <dbReference type="Proteomes" id="UP000886879"/>
    </source>
</evidence>
<gene>
    <name evidence="3" type="ORF">IAD31_08995</name>
</gene>
<dbReference type="Pfam" id="PF16924">
    <property type="entry name" value="DpaA_N"/>
    <property type="match status" value="1"/>
</dbReference>
<reference evidence="3" key="1">
    <citation type="submission" date="2020-10" db="EMBL/GenBank/DDBJ databases">
        <authorList>
            <person name="Gilroy R."/>
        </authorList>
    </citation>
    <scope>NUCLEOTIDE SEQUENCE</scope>
    <source>
        <strain evidence="3">ChiGjej2B2-12916</strain>
    </source>
</reference>
<dbReference type="SUPFAM" id="SSF51735">
    <property type="entry name" value="NAD(P)-binding Rossmann-fold domains"/>
    <property type="match status" value="1"/>
</dbReference>
<dbReference type="EMBL" id="DVFO01000097">
    <property type="protein sequence ID" value="HIQ61711.1"/>
    <property type="molecule type" value="Genomic_DNA"/>
</dbReference>
<dbReference type="Gene3D" id="3.40.50.720">
    <property type="entry name" value="NAD(P)-binding Rossmann-like Domain"/>
    <property type="match status" value="1"/>
</dbReference>
<dbReference type="InterPro" id="IPR006140">
    <property type="entry name" value="D-isomer_DH_NAD-bd"/>
</dbReference>
<organism evidence="3 4">
    <name type="scientific">Candidatus Enterenecus faecium</name>
    <dbReference type="NCBI Taxonomy" id="2840780"/>
    <lineage>
        <taxon>Bacteria</taxon>
        <taxon>Bacillati</taxon>
        <taxon>Bacillota</taxon>
        <taxon>Clostridia</taxon>
        <taxon>Eubacteriales</taxon>
        <taxon>Candidatus Enterenecus</taxon>
    </lineage>
</organism>
<dbReference type="InterPro" id="IPR031629">
    <property type="entry name" value="DpaA_N"/>
</dbReference>
<accession>A0A9D0YUN6</accession>
<dbReference type="AlphaFoldDB" id="A0A9D0YUN6"/>
<evidence type="ECO:0000259" key="2">
    <source>
        <dbReference type="Pfam" id="PF16924"/>
    </source>
</evidence>
<evidence type="ECO:0000313" key="3">
    <source>
        <dbReference type="EMBL" id="HIQ61711.1"/>
    </source>
</evidence>
<evidence type="ECO:0000259" key="1">
    <source>
        <dbReference type="Pfam" id="PF02826"/>
    </source>
</evidence>
<dbReference type="Proteomes" id="UP000886879">
    <property type="component" value="Unassembled WGS sequence"/>
</dbReference>